<evidence type="ECO:0000256" key="6">
    <source>
        <dbReference type="SAM" id="Phobius"/>
    </source>
</evidence>
<dbReference type="EMBL" id="CP012661">
    <property type="protein sequence ID" value="AMY69660.1"/>
    <property type="molecule type" value="Genomic_DNA"/>
</dbReference>
<keyword evidence="2" id="KW-1003">Cell membrane</keyword>
<evidence type="ECO:0000256" key="4">
    <source>
        <dbReference type="ARBA" id="ARBA00022989"/>
    </source>
</evidence>
<dbReference type="KEGG" id="daa:AKL17_2414"/>
<dbReference type="RefSeq" id="WP_166507100.1">
    <property type="nucleotide sequence ID" value="NZ_CP012661.1"/>
</dbReference>
<dbReference type="InterPro" id="IPR011701">
    <property type="entry name" value="MFS"/>
</dbReference>
<reference evidence="8 9" key="1">
    <citation type="submission" date="2015-09" db="EMBL/GenBank/DDBJ databases">
        <title>Complete genome sequence of Defluviimonas alba cai42t isolated from an oilfield in Xinjiang.</title>
        <authorList>
            <person name="Geng S."/>
            <person name="Pan X."/>
            <person name="Wu X."/>
        </authorList>
    </citation>
    <scope>NUCLEOTIDE SEQUENCE [LARGE SCALE GENOMIC DNA]</scope>
    <source>
        <strain evidence="9">cai42</strain>
    </source>
</reference>
<evidence type="ECO:0000256" key="1">
    <source>
        <dbReference type="ARBA" id="ARBA00004651"/>
    </source>
</evidence>
<dbReference type="SUPFAM" id="SSF103473">
    <property type="entry name" value="MFS general substrate transporter"/>
    <property type="match status" value="1"/>
</dbReference>
<evidence type="ECO:0000313" key="9">
    <source>
        <dbReference type="Proteomes" id="UP000076128"/>
    </source>
</evidence>
<dbReference type="Gene3D" id="1.20.1250.20">
    <property type="entry name" value="MFS general substrate transporter like domains"/>
    <property type="match status" value="1"/>
</dbReference>
<keyword evidence="3 6" id="KW-0812">Transmembrane</keyword>
<gene>
    <name evidence="8" type="ORF">AKL17_2414</name>
</gene>
<proteinExistence type="predicted"/>
<accession>A0A159Z5H4</accession>
<feature type="transmembrane region" description="Helical" evidence="6">
    <location>
        <begin position="247"/>
        <end position="270"/>
    </location>
</feature>
<feature type="transmembrane region" description="Helical" evidence="6">
    <location>
        <begin position="84"/>
        <end position="102"/>
    </location>
</feature>
<evidence type="ECO:0000313" key="8">
    <source>
        <dbReference type="EMBL" id="AMY69660.1"/>
    </source>
</evidence>
<feature type="domain" description="Major facilitator superfamily (MFS) profile" evidence="7">
    <location>
        <begin position="16"/>
        <end position="397"/>
    </location>
</feature>
<evidence type="ECO:0000256" key="5">
    <source>
        <dbReference type="ARBA" id="ARBA00023136"/>
    </source>
</evidence>
<feature type="transmembrane region" description="Helical" evidence="6">
    <location>
        <begin position="114"/>
        <end position="134"/>
    </location>
</feature>
<keyword evidence="9" id="KW-1185">Reference proteome</keyword>
<dbReference type="PANTHER" id="PTHR43124:SF3">
    <property type="entry name" value="CHLORAMPHENICOL EFFLUX PUMP RV0191"/>
    <property type="match status" value="1"/>
</dbReference>
<dbReference type="STRING" id="1335048.AKL17_2414"/>
<evidence type="ECO:0000259" key="7">
    <source>
        <dbReference type="PROSITE" id="PS50850"/>
    </source>
</evidence>
<sequence>MTTSPMPVPQAPGRLVTVAVLLVASMTIMANATISPSLPGLKAHFADAEGIETLSALILTLPSLSVILTAGLFGYLADRMDRRLLLALATGIYAIGGGSGLVAETLPQLLMGRLLLGVGVAGSMTLAMAFAADLWQGEARARFMGLQGASMSGGGVVVMLLGGALAALHWRGAFAVYLLALPIAALALTALWPYARRAAPAAAAPGDRAPEGFPWPTFAFVGGLSFLFMATFYVMPTRVPFRLAEIGVTNSLIVGLVMAGVMVTAVPGALMYGKIRRYLSEMSIFAASFSLMAVGLFTVSQAGSVWGVALGGLIAGAGMGPAMPNYSTYLMAKVPPAARGRAAGLLTTSFFAGQFASPLVSAPLVASFGLRGAFLALSAALLAIGAALALRAFHEASGRRRAWADV</sequence>
<feature type="transmembrane region" description="Helical" evidence="6">
    <location>
        <begin position="215"/>
        <end position="235"/>
    </location>
</feature>
<feature type="transmembrane region" description="Helical" evidence="6">
    <location>
        <begin position="372"/>
        <end position="393"/>
    </location>
</feature>
<keyword evidence="4 6" id="KW-1133">Transmembrane helix</keyword>
<dbReference type="Pfam" id="PF07690">
    <property type="entry name" value="MFS_1"/>
    <property type="match status" value="1"/>
</dbReference>
<dbReference type="GO" id="GO:0022857">
    <property type="term" value="F:transmembrane transporter activity"/>
    <property type="evidence" value="ECO:0007669"/>
    <property type="project" value="InterPro"/>
</dbReference>
<dbReference type="CDD" id="cd17473">
    <property type="entry name" value="MFS_arabinose_efflux_permease_like"/>
    <property type="match status" value="1"/>
</dbReference>
<dbReference type="PROSITE" id="PS50850">
    <property type="entry name" value="MFS"/>
    <property type="match status" value="1"/>
</dbReference>
<protein>
    <submittedName>
        <fullName evidence="8">Major facilitator superfamily protein</fullName>
    </submittedName>
</protein>
<keyword evidence="5 6" id="KW-0472">Membrane</keyword>
<evidence type="ECO:0000256" key="2">
    <source>
        <dbReference type="ARBA" id="ARBA00022475"/>
    </source>
</evidence>
<evidence type="ECO:0000256" key="3">
    <source>
        <dbReference type="ARBA" id="ARBA00022692"/>
    </source>
</evidence>
<feature type="transmembrane region" description="Helical" evidence="6">
    <location>
        <begin position="146"/>
        <end position="168"/>
    </location>
</feature>
<dbReference type="InterPro" id="IPR020846">
    <property type="entry name" value="MFS_dom"/>
</dbReference>
<feature type="transmembrane region" description="Helical" evidence="6">
    <location>
        <begin position="54"/>
        <end position="77"/>
    </location>
</feature>
<dbReference type="GO" id="GO:0005886">
    <property type="term" value="C:plasma membrane"/>
    <property type="evidence" value="ECO:0007669"/>
    <property type="project" value="UniProtKB-SubCell"/>
</dbReference>
<feature type="transmembrane region" description="Helical" evidence="6">
    <location>
        <begin position="174"/>
        <end position="194"/>
    </location>
</feature>
<feature type="transmembrane region" description="Helical" evidence="6">
    <location>
        <begin position="343"/>
        <end position="366"/>
    </location>
</feature>
<feature type="transmembrane region" description="Helical" evidence="6">
    <location>
        <begin position="282"/>
        <end position="299"/>
    </location>
</feature>
<dbReference type="InterPro" id="IPR050189">
    <property type="entry name" value="MFS_Efflux_Transporters"/>
</dbReference>
<dbReference type="Proteomes" id="UP000076128">
    <property type="component" value="Chromosome"/>
</dbReference>
<dbReference type="InterPro" id="IPR036259">
    <property type="entry name" value="MFS_trans_sf"/>
</dbReference>
<dbReference type="PANTHER" id="PTHR43124">
    <property type="entry name" value="PURINE EFFLUX PUMP PBUE"/>
    <property type="match status" value="1"/>
</dbReference>
<dbReference type="AlphaFoldDB" id="A0A159Z5H4"/>
<comment type="subcellular location">
    <subcellularLocation>
        <location evidence="1">Cell membrane</location>
        <topology evidence="1">Multi-pass membrane protein</topology>
    </subcellularLocation>
</comment>
<organism evidence="8 9">
    <name type="scientific">Frigidibacter mobilis</name>
    <dbReference type="NCBI Taxonomy" id="1335048"/>
    <lineage>
        <taxon>Bacteria</taxon>
        <taxon>Pseudomonadati</taxon>
        <taxon>Pseudomonadota</taxon>
        <taxon>Alphaproteobacteria</taxon>
        <taxon>Rhodobacterales</taxon>
        <taxon>Paracoccaceae</taxon>
        <taxon>Frigidibacter</taxon>
    </lineage>
</organism>
<feature type="transmembrane region" description="Helical" evidence="6">
    <location>
        <begin position="305"/>
        <end position="323"/>
    </location>
</feature>
<name>A0A159Z5H4_9RHOB</name>